<dbReference type="InterPro" id="IPR036388">
    <property type="entry name" value="WH-like_DNA-bd_sf"/>
</dbReference>
<dbReference type="EMBL" id="NQVN01000002">
    <property type="protein sequence ID" value="PIP00354.1"/>
    <property type="molecule type" value="Genomic_DNA"/>
</dbReference>
<reference evidence="5 6" key="1">
    <citation type="submission" date="2017-08" db="EMBL/GenBank/DDBJ databases">
        <title>Pleomorphomonas carboxidotrophicus sp. nov., a new mesophilic hydrogenogenic carboxidotroph.</title>
        <authorList>
            <person name="Esquivel-Elizondo S."/>
            <person name="Krajmalnik-Brown R."/>
            <person name="Maldonado J."/>
        </authorList>
    </citation>
    <scope>NUCLEOTIDE SEQUENCE [LARGE SCALE GENOMIC DNA]</scope>
    <source>
        <strain evidence="5 6">SVCO-16</strain>
    </source>
</reference>
<dbReference type="InterPro" id="IPR001034">
    <property type="entry name" value="DeoR_HTH"/>
</dbReference>
<dbReference type="Proteomes" id="UP000231070">
    <property type="component" value="Unassembled WGS sequence"/>
</dbReference>
<dbReference type="PRINTS" id="PR00037">
    <property type="entry name" value="HTHLACR"/>
</dbReference>
<evidence type="ECO:0000259" key="4">
    <source>
        <dbReference type="PROSITE" id="PS51000"/>
    </source>
</evidence>
<evidence type="ECO:0000313" key="6">
    <source>
        <dbReference type="Proteomes" id="UP000231070"/>
    </source>
</evidence>
<dbReference type="AlphaFoldDB" id="A0A2G9X0C8"/>
<dbReference type="PANTHER" id="PTHR30363">
    <property type="entry name" value="HTH-TYPE TRANSCRIPTIONAL REGULATOR SRLR-RELATED"/>
    <property type="match status" value="1"/>
</dbReference>
<dbReference type="Gene3D" id="1.10.10.10">
    <property type="entry name" value="Winged helix-like DNA-binding domain superfamily/Winged helix DNA-binding domain"/>
    <property type="match status" value="1"/>
</dbReference>
<dbReference type="OrthoDB" id="31600at2"/>
<keyword evidence="2" id="KW-0805">Transcription regulation</keyword>
<evidence type="ECO:0000256" key="1">
    <source>
        <dbReference type="ARBA" id="ARBA00022491"/>
    </source>
</evidence>
<dbReference type="InterPro" id="IPR014036">
    <property type="entry name" value="DeoR-like_C"/>
</dbReference>
<dbReference type="SUPFAM" id="SSF100950">
    <property type="entry name" value="NagB/RpiA/CoA transferase-like"/>
    <property type="match status" value="1"/>
</dbReference>
<dbReference type="GO" id="GO:0003700">
    <property type="term" value="F:DNA-binding transcription factor activity"/>
    <property type="evidence" value="ECO:0007669"/>
    <property type="project" value="InterPro"/>
</dbReference>
<accession>A0A2G9X0C8</accession>
<comment type="caution">
    <text evidence="5">The sequence shown here is derived from an EMBL/GenBank/DDBJ whole genome shotgun (WGS) entry which is preliminary data.</text>
</comment>
<dbReference type="PANTHER" id="PTHR30363:SF4">
    <property type="entry name" value="GLYCEROL-3-PHOSPHATE REGULON REPRESSOR"/>
    <property type="match status" value="1"/>
</dbReference>
<keyword evidence="6" id="KW-1185">Reference proteome</keyword>
<dbReference type="Pfam" id="PF08220">
    <property type="entry name" value="HTH_DeoR"/>
    <property type="match status" value="1"/>
</dbReference>
<protein>
    <recommendedName>
        <fullName evidence="4">HTH deoR-type domain-containing protein</fullName>
    </recommendedName>
</protein>
<dbReference type="Gene3D" id="3.40.50.1360">
    <property type="match status" value="1"/>
</dbReference>
<dbReference type="InterPro" id="IPR036390">
    <property type="entry name" value="WH_DNA-bd_sf"/>
</dbReference>
<name>A0A2G9X0C8_9HYPH</name>
<dbReference type="SUPFAM" id="SSF46785">
    <property type="entry name" value="Winged helix' DNA-binding domain"/>
    <property type="match status" value="1"/>
</dbReference>
<dbReference type="InterPro" id="IPR037171">
    <property type="entry name" value="NagB/RpiA_transferase-like"/>
</dbReference>
<organism evidence="5 6">
    <name type="scientific">Pleomorphomonas carboxyditropha</name>
    <dbReference type="NCBI Taxonomy" id="2023338"/>
    <lineage>
        <taxon>Bacteria</taxon>
        <taxon>Pseudomonadati</taxon>
        <taxon>Pseudomonadota</taxon>
        <taxon>Alphaproteobacteria</taxon>
        <taxon>Hyphomicrobiales</taxon>
        <taxon>Pleomorphomonadaceae</taxon>
        <taxon>Pleomorphomonas</taxon>
    </lineage>
</organism>
<evidence type="ECO:0000256" key="2">
    <source>
        <dbReference type="ARBA" id="ARBA00023015"/>
    </source>
</evidence>
<dbReference type="PROSITE" id="PS51000">
    <property type="entry name" value="HTH_DEOR_2"/>
    <property type="match status" value="1"/>
</dbReference>
<feature type="domain" description="HTH deoR-type" evidence="4">
    <location>
        <begin position="33"/>
        <end position="88"/>
    </location>
</feature>
<evidence type="ECO:0000313" key="5">
    <source>
        <dbReference type="EMBL" id="PIP00354.1"/>
    </source>
</evidence>
<sequence length="292" mass="30359">MLGCRQIRMFVGTGQATMTTEDLEKTGSDATLPARRRADILRLAQQLGQITVTDMSARFDVSLDTIRRDLDILAEQGLVSRIHGGALPASSMATADTPFDLRMKSHHAAKTRIGQAAAALIADGETLLVNGGTTTIAFAAALDTRRRLTIVTNNLGLPPVVPPAAILNLYLLGGEIRSGAQVTLGPIGFVGTGAITADTAVIGVGGVDAAGFWTSHLSEATMMAAMIEAARRTIILADSRKFGRHAFAKVASLERVFALVTDAPPPPDIQAALEAAGTLLIVVPDDGEAGAG</sequence>
<gene>
    <name evidence="5" type="ORF">CJ014_06365</name>
</gene>
<evidence type="ECO:0000256" key="3">
    <source>
        <dbReference type="ARBA" id="ARBA00023163"/>
    </source>
</evidence>
<keyword evidence="3" id="KW-0804">Transcription</keyword>
<proteinExistence type="predicted"/>
<dbReference type="SMART" id="SM01134">
    <property type="entry name" value="DeoRC"/>
    <property type="match status" value="1"/>
</dbReference>
<dbReference type="Pfam" id="PF00455">
    <property type="entry name" value="DeoRC"/>
    <property type="match status" value="1"/>
</dbReference>
<keyword evidence="1" id="KW-0678">Repressor</keyword>
<dbReference type="InterPro" id="IPR050313">
    <property type="entry name" value="Carb_Metab_HTH_regulators"/>
</dbReference>
<dbReference type="SMART" id="SM00420">
    <property type="entry name" value="HTH_DEOR"/>
    <property type="match status" value="1"/>
</dbReference>